<feature type="domain" description="N-acetyltransferase" evidence="3">
    <location>
        <begin position="1"/>
        <end position="132"/>
    </location>
</feature>
<dbReference type="SUPFAM" id="SSF55729">
    <property type="entry name" value="Acyl-CoA N-acyltransferases (Nat)"/>
    <property type="match status" value="1"/>
</dbReference>
<dbReference type="GO" id="GO:0005737">
    <property type="term" value="C:cytoplasm"/>
    <property type="evidence" value="ECO:0007669"/>
    <property type="project" value="TreeGrafter"/>
</dbReference>
<keyword evidence="1 4" id="KW-0808">Transferase</keyword>
<keyword evidence="2 4" id="KW-0012">Acyltransferase</keyword>
<evidence type="ECO:0000313" key="5">
    <source>
        <dbReference type="Proteomes" id="UP000507962"/>
    </source>
</evidence>
<dbReference type="InterPro" id="IPR016181">
    <property type="entry name" value="Acyl_CoA_acyltransferase"/>
</dbReference>
<dbReference type="RefSeq" id="WP_180141888.1">
    <property type="nucleotide sequence ID" value="NZ_CAADHO010000005.1"/>
</dbReference>
<dbReference type="Proteomes" id="UP000507962">
    <property type="component" value="Unassembled WGS sequence"/>
</dbReference>
<dbReference type="PROSITE" id="PS51186">
    <property type="entry name" value="GNAT"/>
    <property type="match status" value="1"/>
</dbReference>
<evidence type="ECO:0000259" key="3">
    <source>
        <dbReference type="PROSITE" id="PS51186"/>
    </source>
</evidence>
<dbReference type="PANTHER" id="PTHR43626:SF4">
    <property type="entry name" value="GCN5-RELATED N-ACETYLTRANSFERASE 2, CHLOROPLASTIC"/>
    <property type="match status" value="1"/>
</dbReference>
<dbReference type="Pfam" id="PF13673">
    <property type="entry name" value="Acetyltransf_10"/>
    <property type="match status" value="1"/>
</dbReference>
<evidence type="ECO:0000313" key="4">
    <source>
        <dbReference type="EMBL" id="VFQ45400.1"/>
    </source>
</evidence>
<keyword evidence="5" id="KW-1185">Reference proteome</keyword>
<dbReference type="AlphaFoldDB" id="A0A4U8YNL4"/>
<sequence length="132" mass="14772">MEIKHRLPSIEEYQKLRDLVGWWETDLIATEIALNNSLFSVVAMEGETVIGIGRIAGDGGLYFYIQDVIVQPNCQSKGIGKAMMKELMTWVRQTAKPGSYIALMSAPGLEAYYEAFGFKMRKSDAPGMFQVI</sequence>
<proteinExistence type="predicted"/>
<dbReference type="GO" id="GO:0008080">
    <property type="term" value="F:N-acetyltransferase activity"/>
    <property type="evidence" value="ECO:0007669"/>
    <property type="project" value="InterPro"/>
</dbReference>
<gene>
    <name evidence="4" type="ORF">MSL71_30570</name>
</gene>
<name>A0A4U8YNL4_9BACT</name>
<evidence type="ECO:0000256" key="2">
    <source>
        <dbReference type="ARBA" id="ARBA00023315"/>
    </source>
</evidence>
<protein>
    <submittedName>
        <fullName evidence="4">Acyl-coa n-acyltransferase</fullName>
    </submittedName>
</protein>
<dbReference type="EMBL" id="CAADHO010000005">
    <property type="protein sequence ID" value="VFQ45400.1"/>
    <property type="molecule type" value="Genomic_DNA"/>
</dbReference>
<dbReference type="PANTHER" id="PTHR43626">
    <property type="entry name" value="ACYL-COA N-ACYLTRANSFERASE"/>
    <property type="match status" value="1"/>
</dbReference>
<dbReference type="InterPro" id="IPR045039">
    <property type="entry name" value="NSI-like"/>
</dbReference>
<dbReference type="CDD" id="cd04301">
    <property type="entry name" value="NAT_SF"/>
    <property type="match status" value="1"/>
</dbReference>
<reference evidence="4 5" key="1">
    <citation type="submission" date="2019-03" db="EMBL/GenBank/DDBJ databases">
        <authorList>
            <person name="Nijsse B."/>
        </authorList>
    </citation>
    <scope>NUCLEOTIDE SEQUENCE [LARGE SCALE GENOMIC DNA]</scope>
    <source>
        <strain evidence="4">Desulfoluna butyratoxydans MSL71</strain>
    </source>
</reference>
<organism evidence="4 5">
    <name type="scientific">Desulfoluna butyratoxydans</name>
    <dbReference type="NCBI Taxonomy" id="231438"/>
    <lineage>
        <taxon>Bacteria</taxon>
        <taxon>Pseudomonadati</taxon>
        <taxon>Thermodesulfobacteriota</taxon>
        <taxon>Desulfobacteria</taxon>
        <taxon>Desulfobacterales</taxon>
        <taxon>Desulfolunaceae</taxon>
        <taxon>Desulfoluna</taxon>
    </lineage>
</organism>
<evidence type="ECO:0000256" key="1">
    <source>
        <dbReference type="ARBA" id="ARBA00022679"/>
    </source>
</evidence>
<dbReference type="InterPro" id="IPR000182">
    <property type="entry name" value="GNAT_dom"/>
</dbReference>
<accession>A0A4U8YNL4</accession>
<dbReference type="Gene3D" id="3.40.630.30">
    <property type="match status" value="1"/>
</dbReference>